<reference evidence="2 3" key="1">
    <citation type="submission" date="2019-02" db="EMBL/GenBank/DDBJ databases">
        <title>Genome sequencing of the rare red list fungi Phlebia centrifuga.</title>
        <authorList>
            <person name="Buettner E."/>
            <person name="Kellner H."/>
        </authorList>
    </citation>
    <scope>NUCLEOTIDE SEQUENCE [LARGE SCALE GENOMIC DNA]</scope>
    <source>
        <strain evidence="2 3">DSM 108282</strain>
    </source>
</reference>
<dbReference type="AlphaFoldDB" id="A0A4S4KNI5"/>
<feature type="region of interest" description="Disordered" evidence="1">
    <location>
        <begin position="431"/>
        <end position="563"/>
    </location>
</feature>
<name>A0A4S4KNI5_9APHY</name>
<proteinExistence type="predicted"/>
<organism evidence="2 3">
    <name type="scientific">Hermanssonia centrifuga</name>
    <dbReference type="NCBI Taxonomy" id="98765"/>
    <lineage>
        <taxon>Eukaryota</taxon>
        <taxon>Fungi</taxon>
        <taxon>Dikarya</taxon>
        <taxon>Basidiomycota</taxon>
        <taxon>Agaricomycotina</taxon>
        <taxon>Agaricomycetes</taxon>
        <taxon>Polyporales</taxon>
        <taxon>Meruliaceae</taxon>
        <taxon>Hermanssonia</taxon>
    </lineage>
</organism>
<dbReference type="EMBL" id="SGPJ01000125">
    <property type="protein sequence ID" value="THG98299.1"/>
    <property type="molecule type" value="Genomic_DNA"/>
</dbReference>
<sequence>MPFPKYWSDDELAWLKKTFTSAPVREILATVVKPARVDPVQSKGKKGWATGHDDGEFKRAARYIFDHYPDHFKERRVEEPESDFRMRKAMLRGSGAVVHRTAAESEEEHKARMENLFTNIYSWVHNNSPNKGKQAVGPRLLQQFKAPRNDRKKSAIDMYRMERKEERKAKGLKTFLKPESGKFDLVAWNAAMEGDFEKLTDEEKARFQAQADEMNTTKAEAAKAEGGDEDNIPQVPDIIRANWDYHQEKTGWCGLTVAGGIDHNDNIFHMSHCVARDYQGRTLVDRICEKVGWSAARWDSEMLHFFEDVFDSPVPMPSASDGELSSFGNTPSSQSPAMAKAFYVAAERGDISMAPSTPLVPNVRSLGEPAPSSLDEEASLGGDVLESNTSGLEPSTANECHASPLDNGVLQTNSLDECHISLVTEAQADFTETTQTGLRQPLETLEAAPSDETVDRSPSQMVRHSPPTPGSPVHSEYRASSQEASQKAVESMVQPEGSEHQSMEGITTENVDSDLTTTKAASKKQRKPDTRKKIKDTLPSQETDVHAPEGSARGRRVSKPTAKTIDNKEYVDRLTFWFVI</sequence>
<evidence type="ECO:0000313" key="3">
    <source>
        <dbReference type="Proteomes" id="UP000309038"/>
    </source>
</evidence>
<keyword evidence="3" id="KW-1185">Reference proteome</keyword>
<evidence type="ECO:0000256" key="1">
    <source>
        <dbReference type="SAM" id="MobiDB-lite"/>
    </source>
</evidence>
<protein>
    <submittedName>
        <fullName evidence="2">Uncharacterized protein</fullName>
    </submittedName>
</protein>
<feature type="compositionally biased region" description="Basic residues" evidence="1">
    <location>
        <begin position="521"/>
        <end position="534"/>
    </location>
</feature>
<feature type="compositionally biased region" description="Polar residues" evidence="1">
    <location>
        <begin position="386"/>
        <end position="398"/>
    </location>
</feature>
<accession>A0A4S4KNI5</accession>
<comment type="caution">
    <text evidence="2">The sequence shown here is derived from an EMBL/GenBank/DDBJ whole genome shotgun (WGS) entry which is preliminary data.</text>
</comment>
<feature type="compositionally biased region" description="Polar residues" evidence="1">
    <location>
        <begin position="504"/>
        <end position="520"/>
    </location>
</feature>
<dbReference type="Proteomes" id="UP000309038">
    <property type="component" value="Unassembled WGS sequence"/>
</dbReference>
<gene>
    <name evidence="2" type="ORF">EW026_g3865</name>
</gene>
<feature type="region of interest" description="Disordered" evidence="1">
    <location>
        <begin position="354"/>
        <end position="404"/>
    </location>
</feature>
<evidence type="ECO:0000313" key="2">
    <source>
        <dbReference type="EMBL" id="THG98299.1"/>
    </source>
</evidence>